<dbReference type="InterPro" id="IPR053139">
    <property type="entry name" value="Surface_bspA-like"/>
</dbReference>
<dbReference type="Pfam" id="PF13306">
    <property type="entry name" value="LRR_5"/>
    <property type="match status" value="2"/>
</dbReference>
<organism evidence="1 2">
    <name type="scientific">Treponema phagedenis</name>
    <dbReference type="NCBI Taxonomy" id="162"/>
    <lineage>
        <taxon>Bacteria</taxon>
        <taxon>Pseudomonadati</taxon>
        <taxon>Spirochaetota</taxon>
        <taxon>Spirochaetia</taxon>
        <taxon>Spirochaetales</taxon>
        <taxon>Treponemataceae</taxon>
        <taxon>Treponema</taxon>
    </lineage>
</organism>
<dbReference type="Gene3D" id="3.80.10.10">
    <property type="entry name" value="Ribonuclease Inhibitor"/>
    <property type="match status" value="1"/>
</dbReference>
<protein>
    <submittedName>
        <fullName evidence="1">Leucine-rich repeat protein</fullName>
    </submittedName>
</protein>
<dbReference type="AlphaFoldDB" id="A0AAE6ISY5"/>
<dbReference type="PANTHER" id="PTHR45661:SF3">
    <property type="entry name" value="IG-LIKE DOMAIN-CONTAINING PROTEIN"/>
    <property type="match status" value="1"/>
</dbReference>
<accession>A0AAE6ISY5</accession>
<reference evidence="1 2" key="1">
    <citation type="submission" date="2019-08" db="EMBL/GenBank/DDBJ databases">
        <authorList>
            <person name="Kuhnert P."/>
        </authorList>
    </citation>
    <scope>NUCLEOTIDE SEQUENCE [LARGE SCALE GENOMIC DNA]</scope>
    <source>
        <strain evidence="1 2">B36.5</strain>
    </source>
</reference>
<evidence type="ECO:0000313" key="2">
    <source>
        <dbReference type="Proteomes" id="UP000323594"/>
    </source>
</evidence>
<dbReference type="Proteomes" id="UP000323594">
    <property type="component" value="Chromosome"/>
</dbReference>
<dbReference type="InterPro" id="IPR026906">
    <property type="entry name" value="LRR_5"/>
</dbReference>
<sequence length="534" mass="58504">MPTNPETGNVTALTKTSIEADKGEKWATVKTKLPTLTFKDNYELDKWVLSGSNDAIADSYAFNGEEILYAVSKAKGTPPPAPGKITIAVKGDPNVTALTKTSIEADKGEKWATVKTKLPTLGFQENYELDKWVLSGSSDAIVDSYAFNGEEILYAVSKAKGTPPPPAPDKITIAVKGDPNVTALTKTSIEADKGEKWATVKTKLPTLTFKDNYELDKWVLSGSSDAIADSYAFNGGETIFAVAKRSQVTVTIAGNANVNLPANKTVMVDKGSTWSELKEKTEIKDVQFADYYELKAWHLTDANGKKLEEYTEPFIADTIVYAVAQSKFTTDGNGTITGYRGEPPVSLVFPKEIDGKLVTKIGKDAFSGRENIKKIDFTNCQNLKEIGENAFKGCIRIMEELVLPQQLKTIGKKAFYDCQNITNIDFTSCQNLTIIEMSAFSGCIKIGKDIPEPLVLPKQLKTIGEFAFSRCVMAMFKLPAGIETIGDGAFGYTTDDRTLCFKIFIPKGATAIERKLHDASYPTWKTGRIEYYTP</sequence>
<dbReference type="InterPro" id="IPR032675">
    <property type="entry name" value="LRR_dom_sf"/>
</dbReference>
<dbReference type="EMBL" id="CP042817">
    <property type="protein sequence ID" value="QEJ97641.1"/>
    <property type="molecule type" value="Genomic_DNA"/>
</dbReference>
<name>A0AAE6ISY5_TREPH</name>
<evidence type="ECO:0000313" key="1">
    <source>
        <dbReference type="EMBL" id="QEJ97641.1"/>
    </source>
</evidence>
<gene>
    <name evidence="1" type="ORF">FUT82_06300</name>
</gene>
<dbReference type="PANTHER" id="PTHR45661">
    <property type="entry name" value="SURFACE ANTIGEN"/>
    <property type="match status" value="1"/>
</dbReference>
<proteinExistence type="predicted"/>
<dbReference type="SUPFAM" id="SSF52058">
    <property type="entry name" value="L domain-like"/>
    <property type="match status" value="1"/>
</dbReference>